<dbReference type="InterPro" id="IPR017907">
    <property type="entry name" value="Znf_RING_CS"/>
</dbReference>
<evidence type="ECO:0000256" key="3">
    <source>
        <dbReference type="ARBA" id="ARBA00022833"/>
    </source>
</evidence>
<organism evidence="8 9">
    <name type="scientific">Pleurodeles waltl</name>
    <name type="common">Iberian ribbed newt</name>
    <dbReference type="NCBI Taxonomy" id="8319"/>
    <lineage>
        <taxon>Eukaryota</taxon>
        <taxon>Metazoa</taxon>
        <taxon>Chordata</taxon>
        <taxon>Craniata</taxon>
        <taxon>Vertebrata</taxon>
        <taxon>Euteleostomi</taxon>
        <taxon>Amphibia</taxon>
        <taxon>Batrachia</taxon>
        <taxon>Caudata</taxon>
        <taxon>Salamandroidea</taxon>
        <taxon>Salamandridae</taxon>
        <taxon>Pleurodelinae</taxon>
        <taxon>Pleurodeles</taxon>
    </lineage>
</organism>
<dbReference type="GO" id="GO:0008270">
    <property type="term" value="F:zinc ion binding"/>
    <property type="evidence" value="ECO:0007669"/>
    <property type="project" value="UniProtKB-KW"/>
</dbReference>
<feature type="domain" description="B box-type" evidence="7">
    <location>
        <begin position="45"/>
        <end position="81"/>
    </location>
</feature>
<dbReference type="PROSITE" id="PS50119">
    <property type="entry name" value="ZF_BBOX"/>
    <property type="match status" value="1"/>
</dbReference>
<dbReference type="PROSITE" id="PS00518">
    <property type="entry name" value="ZF_RING_1"/>
    <property type="match status" value="1"/>
</dbReference>
<evidence type="ECO:0008006" key="10">
    <source>
        <dbReference type="Google" id="ProtNLM"/>
    </source>
</evidence>
<evidence type="ECO:0000256" key="2">
    <source>
        <dbReference type="ARBA" id="ARBA00022771"/>
    </source>
</evidence>
<dbReference type="Proteomes" id="UP001066276">
    <property type="component" value="Chromosome 6"/>
</dbReference>
<evidence type="ECO:0000256" key="5">
    <source>
        <dbReference type="SAM" id="MobiDB-lite"/>
    </source>
</evidence>
<gene>
    <name evidence="8" type="ORF">NDU88_001479</name>
</gene>
<dbReference type="Pfam" id="PF00643">
    <property type="entry name" value="zf-B_box"/>
    <property type="match status" value="1"/>
</dbReference>
<keyword evidence="3" id="KW-0862">Zinc</keyword>
<dbReference type="AlphaFoldDB" id="A0AAV7Q8T9"/>
<feature type="compositionally biased region" description="Basic residues" evidence="5">
    <location>
        <begin position="392"/>
        <end position="403"/>
    </location>
</feature>
<evidence type="ECO:0000256" key="1">
    <source>
        <dbReference type="ARBA" id="ARBA00022723"/>
    </source>
</evidence>
<evidence type="ECO:0000313" key="8">
    <source>
        <dbReference type="EMBL" id="KAJ1135033.1"/>
    </source>
</evidence>
<dbReference type="SMART" id="SM00336">
    <property type="entry name" value="BBOX"/>
    <property type="match status" value="1"/>
</dbReference>
<reference evidence="8" key="1">
    <citation type="journal article" date="2022" name="bioRxiv">
        <title>Sequencing and chromosome-scale assembly of the giantPleurodeles waltlgenome.</title>
        <authorList>
            <person name="Brown T."/>
            <person name="Elewa A."/>
            <person name="Iarovenko S."/>
            <person name="Subramanian E."/>
            <person name="Araus A.J."/>
            <person name="Petzold A."/>
            <person name="Susuki M."/>
            <person name="Suzuki K.-i.T."/>
            <person name="Hayashi T."/>
            <person name="Toyoda A."/>
            <person name="Oliveira C."/>
            <person name="Osipova E."/>
            <person name="Leigh N.D."/>
            <person name="Simon A."/>
            <person name="Yun M.H."/>
        </authorList>
    </citation>
    <scope>NUCLEOTIDE SEQUENCE</scope>
    <source>
        <strain evidence="8">20211129_DDA</strain>
        <tissue evidence="8">Liver</tissue>
    </source>
</reference>
<evidence type="ECO:0000259" key="6">
    <source>
        <dbReference type="PROSITE" id="PS50089"/>
    </source>
</evidence>
<feature type="region of interest" description="Disordered" evidence="5">
    <location>
        <begin position="392"/>
        <end position="426"/>
    </location>
</feature>
<dbReference type="Gene3D" id="3.30.40.10">
    <property type="entry name" value="Zinc/RING finger domain, C3HC4 (zinc finger)"/>
    <property type="match status" value="1"/>
</dbReference>
<name>A0AAV7Q8T9_PLEWA</name>
<comment type="caution">
    <text evidence="8">The sequence shown here is derived from an EMBL/GenBank/DDBJ whole genome shotgun (WGS) entry which is preliminary data.</text>
</comment>
<dbReference type="SMART" id="SM00184">
    <property type="entry name" value="RING"/>
    <property type="match status" value="1"/>
</dbReference>
<dbReference type="EMBL" id="JANPWB010000010">
    <property type="protein sequence ID" value="KAJ1135033.1"/>
    <property type="molecule type" value="Genomic_DNA"/>
</dbReference>
<proteinExistence type="predicted"/>
<keyword evidence="2 4" id="KW-0863">Zinc-finger</keyword>
<dbReference type="CDD" id="cd19769">
    <property type="entry name" value="Bbox2_TRIM16-like"/>
    <property type="match status" value="1"/>
</dbReference>
<accession>A0AAV7Q8T9</accession>
<sequence length="426" mass="48066">MGPCPQCRAVSQSTPMRPNCLLQTIVGLVRQLHQNREKRAAPGKCPAHEEQLSLFCMEDQRALCVLCTMNFDHLNHCIQPLEAARSETWVSECSLFSGSSSQTLKEVSCESCLCPVADPITPACNHSFCRVCVARSWSCPTCKPVPKATLWSPAVVFGELRELCDITKAEPDPEELEPHCTIHGSASPDSCHDEARCTCIHVTHAEELWDPIWGFSYRTKPPTSFQKVKEIVRTERAKMLSEYRSLRMLVQERKSLNISRLDSMLHSIVRKERKALRDQHDSFTSIFSSIRLSKQIERCLHGRADATYHQADIGPTLSASTNKKERTCLRVGKKKMSSSSSDSDLGAEGPWLGFLDLSFLGCLASGGSPLRDTSFSVLQWFSNSFRLQRRIPVRRGTNHTPHQHMKEKLQQKRRKEEGERKGEQEG</sequence>
<feature type="compositionally biased region" description="Basic and acidic residues" evidence="5">
    <location>
        <begin position="404"/>
        <end position="426"/>
    </location>
</feature>
<dbReference type="SUPFAM" id="SSF57845">
    <property type="entry name" value="B-box zinc-binding domain"/>
    <property type="match status" value="1"/>
</dbReference>
<keyword evidence="1" id="KW-0479">Metal-binding</keyword>
<feature type="domain" description="RING-type" evidence="6">
    <location>
        <begin position="109"/>
        <end position="143"/>
    </location>
</feature>
<dbReference type="Gene3D" id="3.30.160.60">
    <property type="entry name" value="Classic Zinc Finger"/>
    <property type="match status" value="1"/>
</dbReference>
<protein>
    <recommendedName>
        <fullName evidence="10">RING-type domain-containing protein</fullName>
    </recommendedName>
</protein>
<keyword evidence="9" id="KW-1185">Reference proteome</keyword>
<dbReference type="PROSITE" id="PS50089">
    <property type="entry name" value="ZF_RING_2"/>
    <property type="match status" value="1"/>
</dbReference>
<dbReference type="InterPro" id="IPR050143">
    <property type="entry name" value="TRIM/RBCC"/>
</dbReference>
<dbReference type="PANTHER" id="PTHR24103">
    <property type="entry name" value="E3 UBIQUITIN-PROTEIN LIGASE TRIM"/>
    <property type="match status" value="1"/>
</dbReference>
<evidence type="ECO:0000313" key="9">
    <source>
        <dbReference type="Proteomes" id="UP001066276"/>
    </source>
</evidence>
<dbReference type="InterPro" id="IPR001841">
    <property type="entry name" value="Znf_RING"/>
</dbReference>
<dbReference type="InterPro" id="IPR000315">
    <property type="entry name" value="Znf_B-box"/>
</dbReference>
<evidence type="ECO:0000256" key="4">
    <source>
        <dbReference type="PROSITE-ProRule" id="PRU00024"/>
    </source>
</evidence>
<evidence type="ECO:0000259" key="7">
    <source>
        <dbReference type="PROSITE" id="PS50119"/>
    </source>
</evidence>
<dbReference type="SUPFAM" id="SSF57850">
    <property type="entry name" value="RING/U-box"/>
    <property type="match status" value="1"/>
</dbReference>
<dbReference type="InterPro" id="IPR013083">
    <property type="entry name" value="Znf_RING/FYVE/PHD"/>
</dbReference>